<evidence type="ECO:0000313" key="1">
    <source>
        <dbReference type="EMBL" id="KNB06164.1"/>
    </source>
</evidence>
<evidence type="ECO:0000313" key="2">
    <source>
        <dbReference type="Proteomes" id="UP000009097"/>
    </source>
</evidence>
<sequence>MPFCQLSAPNSGYIVPFYTNLHACLKHQRGTSSLAHTYPCLLFICSMPLGLESCPEPVVECIAQLLDLNDIRNLRLSCKSLALKSSQYHFRTFFRSKHFNVTADALRTFSEGIQAGGLRCLIQYLYLVGIVKECESRKPGRQSDWLKEETRRTQVNLLIQAFNGLAKCSKDGSLRLLTLRVAIVRNGEETTLPANPGPLVPLQKSLWLCTMHTFDTVVSALAASSLRIDGLDIFSEPNIRRPSLASDQINAIDWNDSGFAKSLATLRSLSISLSTRVFAFRRVLQENKQDVGRSSKNDAAEVQAEAEDENDFVGLSRLLRLCNQLENLEIDYLRIPMGYSALVGHFYYETILQRIVELDRLPILKRCKFSGISAKETDLLGFIQRTRVRELSLEKVILCTGTFRSTFDYCTSRAASMTKLHFDTLYETSYEGPHREKMIFFAGGGKSRIGFPSASATERLDREGESVGISITYYTSPRTPIDNPWIPEWRRFRRTEDGRMVV</sequence>
<reference evidence="1" key="2">
    <citation type="journal article" date="2010" name="Nature">
        <title>Comparative genomics reveals mobile pathogenicity chromosomes in Fusarium.</title>
        <authorList>
            <person name="Ma L.J."/>
            <person name="van der Does H.C."/>
            <person name="Borkovich K.A."/>
            <person name="Coleman J.J."/>
            <person name="Daboussi M.J."/>
            <person name="Di Pietro A."/>
            <person name="Dufresne M."/>
            <person name="Freitag M."/>
            <person name="Grabherr M."/>
            <person name="Henrissat B."/>
            <person name="Houterman P.M."/>
            <person name="Kang S."/>
            <person name="Shim W.B."/>
            <person name="Woloshuk C."/>
            <person name="Xie X."/>
            <person name="Xu J.R."/>
            <person name="Antoniw J."/>
            <person name="Baker S.E."/>
            <person name="Bluhm B.H."/>
            <person name="Breakspear A."/>
            <person name="Brown D.W."/>
            <person name="Butchko R.A."/>
            <person name="Chapman S."/>
            <person name="Coulson R."/>
            <person name="Coutinho P.M."/>
            <person name="Danchin E.G."/>
            <person name="Diener A."/>
            <person name="Gale L.R."/>
            <person name="Gardiner D.M."/>
            <person name="Goff S."/>
            <person name="Hammond-Kosack K.E."/>
            <person name="Hilburn K."/>
            <person name="Hua-Van A."/>
            <person name="Jonkers W."/>
            <person name="Kazan K."/>
            <person name="Kodira C.D."/>
            <person name="Koehrsen M."/>
            <person name="Kumar L."/>
            <person name="Lee Y.H."/>
            <person name="Li L."/>
            <person name="Manners J.M."/>
            <person name="Miranda-Saavedra D."/>
            <person name="Mukherjee M."/>
            <person name="Park G."/>
            <person name="Park J."/>
            <person name="Park S.Y."/>
            <person name="Proctor R.H."/>
            <person name="Regev A."/>
            <person name="Ruiz-Roldan M.C."/>
            <person name="Sain D."/>
            <person name="Sakthikumar S."/>
            <person name="Sykes S."/>
            <person name="Schwartz D.C."/>
            <person name="Turgeon B.G."/>
            <person name="Wapinski I."/>
            <person name="Yoder O."/>
            <person name="Young S."/>
            <person name="Zeng Q."/>
            <person name="Zhou S."/>
            <person name="Galagan J."/>
            <person name="Cuomo C.A."/>
            <person name="Kistler H.C."/>
            <person name="Rep M."/>
        </authorList>
    </citation>
    <scope>NUCLEOTIDE SEQUENCE [LARGE SCALE GENOMIC DNA]</scope>
    <source>
        <strain evidence="1">4287</strain>
    </source>
</reference>
<evidence type="ECO:0008006" key="3">
    <source>
        <dbReference type="Google" id="ProtNLM"/>
    </source>
</evidence>
<dbReference type="GeneID" id="28960293"/>
<dbReference type="OrthoDB" id="3886018at2759"/>
<dbReference type="EMBL" id="DS231704">
    <property type="protein sequence ID" value="KNB06164.1"/>
    <property type="molecule type" value="Genomic_DNA"/>
</dbReference>
<reference evidence="1" key="1">
    <citation type="submission" date="2007-04" db="EMBL/GenBank/DDBJ databases">
        <authorList>
            <consortium name="The Broad Institute Genome Sequencing Platform"/>
            <person name="Birren B."/>
            <person name="Lander E."/>
            <person name="Galagan J."/>
            <person name="Nusbaum C."/>
            <person name="Devon K."/>
            <person name="Ma L.-J."/>
            <person name="Jaffe D."/>
            <person name="Butler J."/>
            <person name="Alvarez P."/>
            <person name="Gnerre S."/>
            <person name="Grabherr M."/>
            <person name="Kleber M."/>
            <person name="Mauceli E."/>
            <person name="Brockman W."/>
            <person name="MacCallum I.A."/>
            <person name="Young S."/>
            <person name="LaButti K."/>
            <person name="DeCaprio D."/>
            <person name="Crawford M."/>
            <person name="Koehrsen M."/>
            <person name="Engels R."/>
            <person name="Montgomery P."/>
            <person name="Pearson M."/>
            <person name="Howarth C."/>
            <person name="Larson L."/>
            <person name="White J."/>
            <person name="O'Leary S."/>
            <person name="Kodira C."/>
            <person name="Zeng Q."/>
            <person name="Yandava C."/>
            <person name="Alvarado L."/>
            <person name="Kistler C."/>
            <person name="Shim W.-B."/>
            <person name="Kang S."/>
            <person name="Woloshuk C."/>
        </authorList>
    </citation>
    <scope>NUCLEOTIDE SEQUENCE</scope>
    <source>
        <strain evidence="1">4287</strain>
    </source>
</reference>
<dbReference type="VEuPathDB" id="FungiDB:FOXG_19587"/>
<dbReference type="Proteomes" id="UP000009097">
    <property type="component" value="Unassembled WGS sequence"/>
</dbReference>
<proteinExistence type="predicted"/>
<dbReference type="RefSeq" id="XP_018244209.1">
    <property type="nucleotide sequence ID" value="XM_018399831.1"/>
</dbReference>
<gene>
    <name evidence="1" type="ORF">FOXG_19587</name>
</gene>
<dbReference type="AlphaFoldDB" id="A0A0J9V3T4"/>
<protein>
    <recommendedName>
        <fullName evidence="3">F-box domain-containing protein</fullName>
    </recommendedName>
</protein>
<dbReference type="KEGG" id="fox:FOXG_19587"/>
<name>A0A0J9V3T4_FUSO4</name>
<organism evidence="1 2">
    <name type="scientific">Fusarium oxysporum f. sp. lycopersici (strain 4287 / CBS 123668 / FGSC 9935 / NRRL 34936)</name>
    <name type="common">Fusarium vascular wilt of tomato</name>
    <dbReference type="NCBI Taxonomy" id="426428"/>
    <lineage>
        <taxon>Eukaryota</taxon>
        <taxon>Fungi</taxon>
        <taxon>Dikarya</taxon>
        <taxon>Ascomycota</taxon>
        <taxon>Pezizomycotina</taxon>
        <taxon>Sordariomycetes</taxon>
        <taxon>Hypocreomycetidae</taxon>
        <taxon>Hypocreales</taxon>
        <taxon>Nectriaceae</taxon>
        <taxon>Fusarium</taxon>
        <taxon>Fusarium oxysporum species complex</taxon>
    </lineage>
</organism>
<accession>A0A0J9V3T4</accession>